<keyword evidence="3" id="KW-0804">Transcription</keyword>
<dbReference type="SUPFAM" id="SSF46689">
    <property type="entry name" value="Homeodomain-like"/>
    <property type="match status" value="1"/>
</dbReference>
<keyword evidence="7" id="KW-1185">Reference proteome</keyword>
<dbReference type="AlphaFoldDB" id="A0A931DK62"/>
<dbReference type="InterPro" id="IPR009057">
    <property type="entry name" value="Homeodomain-like_sf"/>
</dbReference>
<reference evidence="6" key="1">
    <citation type="submission" date="2020-11" db="EMBL/GenBank/DDBJ databases">
        <title>Sequencing the genomes of 1000 actinobacteria strains.</title>
        <authorList>
            <person name="Klenk H.-P."/>
        </authorList>
    </citation>
    <scope>NUCLEOTIDE SEQUENCE</scope>
    <source>
        <strain evidence="6">DSM 43175</strain>
    </source>
</reference>
<dbReference type="EMBL" id="JADOUA010000001">
    <property type="protein sequence ID" value="MBG6089592.1"/>
    <property type="molecule type" value="Genomic_DNA"/>
</dbReference>
<evidence type="ECO:0000256" key="4">
    <source>
        <dbReference type="PROSITE-ProRule" id="PRU00335"/>
    </source>
</evidence>
<dbReference type="Proteomes" id="UP000614047">
    <property type="component" value="Unassembled WGS sequence"/>
</dbReference>
<dbReference type="PROSITE" id="PS50977">
    <property type="entry name" value="HTH_TETR_2"/>
    <property type="match status" value="1"/>
</dbReference>
<accession>A0A931DK62</accession>
<dbReference type="GO" id="GO:0000976">
    <property type="term" value="F:transcription cis-regulatory region binding"/>
    <property type="evidence" value="ECO:0007669"/>
    <property type="project" value="TreeGrafter"/>
</dbReference>
<dbReference type="RefSeq" id="WP_197012182.1">
    <property type="nucleotide sequence ID" value="NZ_BAABES010000004.1"/>
</dbReference>
<comment type="caution">
    <text evidence="6">The sequence shown here is derived from an EMBL/GenBank/DDBJ whole genome shotgun (WGS) entry which is preliminary data.</text>
</comment>
<feature type="domain" description="HTH tetR-type" evidence="5">
    <location>
        <begin position="14"/>
        <end position="72"/>
    </location>
</feature>
<dbReference type="InterPro" id="IPR001647">
    <property type="entry name" value="HTH_TetR"/>
</dbReference>
<sequence>MPSSPARHRRADARRSRAAILDAAVQILDARPDAGMETIAATAGVTRQTVYAHFPSREQLLLAVADRITEEVAAAIDATDPQAGPAADALLRLLDASAQTAHRYPALLQKISALPVSPQADHDRHSPITERIGQVIERGRQTGEFDDRLPLGWLVAATVKLAHSASEERQAGRMSSQEAEHALRTSVLRILGAAPEEDGSSRSR</sequence>
<dbReference type="Pfam" id="PF00440">
    <property type="entry name" value="TetR_N"/>
    <property type="match status" value="1"/>
</dbReference>
<evidence type="ECO:0000313" key="6">
    <source>
        <dbReference type="EMBL" id="MBG6089592.1"/>
    </source>
</evidence>
<dbReference type="InterPro" id="IPR050109">
    <property type="entry name" value="HTH-type_TetR-like_transc_reg"/>
</dbReference>
<dbReference type="PANTHER" id="PTHR30055">
    <property type="entry name" value="HTH-TYPE TRANSCRIPTIONAL REGULATOR RUTR"/>
    <property type="match status" value="1"/>
</dbReference>
<evidence type="ECO:0000256" key="1">
    <source>
        <dbReference type="ARBA" id="ARBA00023015"/>
    </source>
</evidence>
<evidence type="ECO:0000256" key="2">
    <source>
        <dbReference type="ARBA" id="ARBA00023125"/>
    </source>
</evidence>
<dbReference type="Gene3D" id="1.10.357.10">
    <property type="entry name" value="Tetracycline Repressor, domain 2"/>
    <property type="match status" value="1"/>
</dbReference>
<keyword evidence="2 4" id="KW-0238">DNA-binding</keyword>
<name>A0A931DK62_9ACTN</name>
<evidence type="ECO:0000259" key="5">
    <source>
        <dbReference type="PROSITE" id="PS50977"/>
    </source>
</evidence>
<gene>
    <name evidence="6" type="ORF">IW256_003705</name>
</gene>
<proteinExistence type="predicted"/>
<evidence type="ECO:0000313" key="7">
    <source>
        <dbReference type="Proteomes" id="UP000614047"/>
    </source>
</evidence>
<feature type="DNA-binding region" description="H-T-H motif" evidence="4">
    <location>
        <begin position="35"/>
        <end position="54"/>
    </location>
</feature>
<evidence type="ECO:0000256" key="3">
    <source>
        <dbReference type="ARBA" id="ARBA00023163"/>
    </source>
</evidence>
<dbReference type="PANTHER" id="PTHR30055:SF234">
    <property type="entry name" value="HTH-TYPE TRANSCRIPTIONAL REGULATOR BETI"/>
    <property type="match status" value="1"/>
</dbReference>
<protein>
    <submittedName>
        <fullName evidence="6">AcrR family transcriptional regulator</fullName>
    </submittedName>
</protein>
<dbReference type="GO" id="GO:0003700">
    <property type="term" value="F:DNA-binding transcription factor activity"/>
    <property type="evidence" value="ECO:0007669"/>
    <property type="project" value="TreeGrafter"/>
</dbReference>
<keyword evidence="1" id="KW-0805">Transcription regulation</keyword>
<organism evidence="6 7">
    <name type="scientific">Actinomadura viridis</name>
    <dbReference type="NCBI Taxonomy" id="58110"/>
    <lineage>
        <taxon>Bacteria</taxon>
        <taxon>Bacillati</taxon>
        <taxon>Actinomycetota</taxon>
        <taxon>Actinomycetes</taxon>
        <taxon>Streptosporangiales</taxon>
        <taxon>Thermomonosporaceae</taxon>
        <taxon>Actinomadura</taxon>
    </lineage>
</organism>